<sequence>MRVHALSKCSYSRKSDLQKFKGRFQWWKDPVYVAPVSHPLHIGPDFSVLGGREPRITNYPALKRQQEQEELGKRIVTLLKQVNDAQEIHNQFQKSETNLANEIKKWTPSSKGNQQFN</sequence>
<dbReference type="EMBL" id="CAJFCV020000001">
    <property type="protein sequence ID" value="CAG9085309.1"/>
    <property type="molecule type" value="Genomic_DNA"/>
</dbReference>
<dbReference type="Proteomes" id="UP000095284">
    <property type="component" value="Unplaced"/>
</dbReference>
<dbReference type="Proteomes" id="UP000659654">
    <property type="component" value="Unassembled WGS sequence"/>
</dbReference>
<reference evidence="2" key="2">
    <citation type="submission" date="2020-08" db="EMBL/GenBank/DDBJ databases">
        <authorList>
            <person name="Kikuchi T."/>
        </authorList>
    </citation>
    <scope>NUCLEOTIDE SEQUENCE</scope>
    <source>
        <strain evidence="1">Ka4C1</strain>
    </source>
</reference>
<evidence type="ECO:0000313" key="4">
    <source>
        <dbReference type="Proteomes" id="UP000659654"/>
    </source>
</evidence>
<dbReference type="AlphaFoldDB" id="A0A1I7RY53"/>
<accession>A0A1I7RY53</accession>
<dbReference type="OrthoDB" id="5863224at2759"/>
<keyword evidence="4" id="KW-1185">Reference proteome</keyword>
<dbReference type="EMBL" id="CAJFDI010000001">
    <property type="protein sequence ID" value="CAD5209888.1"/>
    <property type="molecule type" value="Genomic_DNA"/>
</dbReference>
<dbReference type="GO" id="GO:0003735">
    <property type="term" value="F:structural constituent of ribosome"/>
    <property type="evidence" value="ECO:0007669"/>
    <property type="project" value="InterPro"/>
</dbReference>
<evidence type="ECO:0000313" key="5">
    <source>
        <dbReference type="WBParaSite" id="BXY_0567000.1"/>
    </source>
</evidence>
<dbReference type="SMR" id="A0A1I7RY53"/>
<gene>
    <name evidence="1" type="ORF">BXYJ_LOCUS1660</name>
</gene>
<evidence type="ECO:0000313" key="1">
    <source>
        <dbReference type="EMBL" id="CAD5209888.1"/>
    </source>
</evidence>
<organism evidence="3 5">
    <name type="scientific">Bursaphelenchus xylophilus</name>
    <name type="common">Pinewood nematode worm</name>
    <name type="synonym">Aphelenchoides xylophilus</name>
    <dbReference type="NCBI Taxonomy" id="6326"/>
    <lineage>
        <taxon>Eukaryota</taxon>
        <taxon>Metazoa</taxon>
        <taxon>Ecdysozoa</taxon>
        <taxon>Nematoda</taxon>
        <taxon>Chromadorea</taxon>
        <taxon>Rhabditida</taxon>
        <taxon>Tylenchina</taxon>
        <taxon>Tylenchomorpha</taxon>
        <taxon>Aphelenchoidea</taxon>
        <taxon>Aphelenchoididae</taxon>
        <taxon>Bursaphelenchus</taxon>
    </lineage>
</organism>
<reference evidence="5" key="1">
    <citation type="submission" date="2016-11" db="UniProtKB">
        <authorList>
            <consortium name="WormBaseParasite"/>
        </authorList>
    </citation>
    <scope>IDENTIFICATION</scope>
</reference>
<evidence type="ECO:0000313" key="2">
    <source>
        <dbReference type="EMBL" id="CAG9085309.1"/>
    </source>
</evidence>
<dbReference type="InterPro" id="IPR034596">
    <property type="entry name" value="Ribosomal_mL52"/>
</dbReference>
<dbReference type="GO" id="GO:0005762">
    <property type="term" value="C:mitochondrial large ribosomal subunit"/>
    <property type="evidence" value="ECO:0007669"/>
    <property type="project" value="InterPro"/>
</dbReference>
<name>A0A1I7RY53_BURXY</name>
<dbReference type="Proteomes" id="UP000582659">
    <property type="component" value="Unassembled WGS sequence"/>
</dbReference>
<dbReference type="GO" id="GO:0032543">
    <property type="term" value="P:mitochondrial translation"/>
    <property type="evidence" value="ECO:0007669"/>
    <property type="project" value="InterPro"/>
</dbReference>
<evidence type="ECO:0000313" key="3">
    <source>
        <dbReference type="Proteomes" id="UP000095284"/>
    </source>
</evidence>
<dbReference type="Pfam" id="PF18699">
    <property type="entry name" value="MRPL52"/>
    <property type="match status" value="1"/>
</dbReference>
<dbReference type="WBParaSite" id="BXY_0567000.1">
    <property type="protein sequence ID" value="BXY_0567000.1"/>
    <property type="gene ID" value="BXY_0567000"/>
</dbReference>
<proteinExistence type="predicted"/>
<protein>
    <submittedName>
        <fullName evidence="1">(pine wood nematode) hypothetical protein</fullName>
    </submittedName>
</protein>